<evidence type="ECO:0000256" key="1">
    <source>
        <dbReference type="SAM" id="MobiDB-lite"/>
    </source>
</evidence>
<keyword evidence="3" id="KW-1185">Reference proteome</keyword>
<dbReference type="AlphaFoldDB" id="A0A3S5AZ66"/>
<sequence length="101" mass="10560">MQMQQHSGPGLSVPGSNMILRWPTSLLSSQTQGQQQHAMALSQHHQTGQGHCLLGSSSNTVSVSSNPGQGNLVLTPGGGLTLSMGLRPQVPSSQMHHAPPF</sequence>
<name>A0A3S5AZ66_9PLAT</name>
<feature type="compositionally biased region" description="Low complexity" evidence="1">
    <location>
        <begin position="27"/>
        <end position="36"/>
    </location>
</feature>
<proteinExistence type="predicted"/>
<feature type="compositionally biased region" description="Low complexity" evidence="1">
    <location>
        <begin position="56"/>
        <end position="66"/>
    </location>
</feature>
<protein>
    <submittedName>
        <fullName evidence="2">Uncharacterized protein</fullName>
    </submittedName>
</protein>
<reference evidence="2" key="1">
    <citation type="submission" date="2018-11" db="EMBL/GenBank/DDBJ databases">
        <authorList>
            <consortium name="Pathogen Informatics"/>
        </authorList>
    </citation>
    <scope>NUCLEOTIDE SEQUENCE</scope>
</reference>
<accession>A0A3S5AZ66</accession>
<organism evidence="2 3">
    <name type="scientific">Protopolystoma xenopodis</name>
    <dbReference type="NCBI Taxonomy" id="117903"/>
    <lineage>
        <taxon>Eukaryota</taxon>
        <taxon>Metazoa</taxon>
        <taxon>Spiralia</taxon>
        <taxon>Lophotrochozoa</taxon>
        <taxon>Platyhelminthes</taxon>
        <taxon>Monogenea</taxon>
        <taxon>Polyopisthocotylea</taxon>
        <taxon>Polystomatidea</taxon>
        <taxon>Polystomatidae</taxon>
        <taxon>Protopolystoma</taxon>
    </lineage>
</organism>
<evidence type="ECO:0000313" key="2">
    <source>
        <dbReference type="EMBL" id="VEL08689.1"/>
    </source>
</evidence>
<comment type="caution">
    <text evidence="2">The sequence shown here is derived from an EMBL/GenBank/DDBJ whole genome shotgun (WGS) entry which is preliminary data.</text>
</comment>
<evidence type="ECO:0000313" key="3">
    <source>
        <dbReference type="Proteomes" id="UP000784294"/>
    </source>
</evidence>
<dbReference type="Proteomes" id="UP000784294">
    <property type="component" value="Unassembled WGS sequence"/>
</dbReference>
<feature type="region of interest" description="Disordered" evidence="1">
    <location>
        <begin position="27"/>
        <end position="76"/>
    </location>
</feature>
<dbReference type="EMBL" id="CAAALY010004511">
    <property type="protein sequence ID" value="VEL08689.1"/>
    <property type="molecule type" value="Genomic_DNA"/>
</dbReference>
<gene>
    <name evidence="2" type="ORF">PXEA_LOCUS2129</name>
</gene>